<dbReference type="EMBL" id="JASTZU010000012">
    <property type="protein sequence ID" value="MDL4839284.1"/>
    <property type="molecule type" value="Genomic_DNA"/>
</dbReference>
<comment type="pathway">
    <text evidence="4">Cofactor biosynthesis; (R)-pantothenate biosynthesis; (R)-pantoate from 3-methyl-2-oxobutanoate: step 2/2.</text>
</comment>
<protein>
    <recommendedName>
        <fullName evidence="4">2-dehydropantoate 2-reductase</fullName>
        <ecNumber evidence="4">1.1.1.169</ecNumber>
    </recommendedName>
    <alternativeName>
        <fullName evidence="4">Ketopantoate reductase</fullName>
    </alternativeName>
</protein>
<dbReference type="InterPro" id="IPR008927">
    <property type="entry name" value="6-PGluconate_DH-like_C_sf"/>
</dbReference>
<accession>A0ABT7L1N0</accession>
<evidence type="ECO:0000313" key="7">
    <source>
        <dbReference type="EMBL" id="MDL4839284.1"/>
    </source>
</evidence>
<evidence type="ECO:0000256" key="2">
    <source>
        <dbReference type="ARBA" id="ARBA00022857"/>
    </source>
</evidence>
<comment type="caution">
    <text evidence="7">The sequence shown here is derived from an EMBL/GenBank/DDBJ whole genome shotgun (WGS) entry which is preliminary data.</text>
</comment>
<dbReference type="NCBIfam" id="TIGR00745">
    <property type="entry name" value="apbA_panE"/>
    <property type="match status" value="1"/>
</dbReference>
<name>A0ABT7L1N0_9BACI</name>
<dbReference type="InterPro" id="IPR003710">
    <property type="entry name" value="ApbA"/>
</dbReference>
<proteinExistence type="inferred from homology"/>
<evidence type="ECO:0000313" key="8">
    <source>
        <dbReference type="Proteomes" id="UP001235343"/>
    </source>
</evidence>
<dbReference type="InterPro" id="IPR036291">
    <property type="entry name" value="NAD(P)-bd_dom_sf"/>
</dbReference>
<dbReference type="InterPro" id="IPR013752">
    <property type="entry name" value="KPA_reductase"/>
</dbReference>
<sequence>MKIVVLGAGALGAYFGARWQQSNQDVTFLVRPKRAEQLRQNGIIIHSIEGDYAIKQPQVVTDTSEIEACDLVLLAIKGYHLSGVLDDLENLVAKGAKVLPILNGIEHFSLLQSKLGNEAVLGGLSFIISTLNQEGDVVHSSPFHDLLVGALHPSQVELCEQIEFLSHNANMNVINSPNIQTHLWKKYMFITAFSGITTATNLAIGSIRDQPATFRIAENLVKDMRKLANANDIALNDKHVSKAIENMQKLGDEATSSMHQDRRRQQGLEVEHLHGGALRLAKEKNIDLPFVETIYGIIKPFENLNYDRTKETN</sequence>
<feature type="domain" description="Ketopantoate reductase N-terminal" evidence="5">
    <location>
        <begin position="3"/>
        <end position="149"/>
    </location>
</feature>
<dbReference type="Proteomes" id="UP001235343">
    <property type="component" value="Unassembled WGS sequence"/>
</dbReference>
<dbReference type="Pfam" id="PF08546">
    <property type="entry name" value="ApbA_C"/>
    <property type="match status" value="1"/>
</dbReference>
<evidence type="ECO:0000259" key="6">
    <source>
        <dbReference type="Pfam" id="PF08546"/>
    </source>
</evidence>
<comment type="similarity">
    <text evidence="1 4">Belongs to the ketopantoate reductase family.</text>
</comment>
<dbReference type="InterPro" id="IPR013332">
    <property type="entry name" value="KPR_N"/>
</dbReference>
<organism evidence="7 8">
    <name type="scientific">Aquibacillus rhizosphaerae</name>
    <dbReference type="NCBI Taxonomy" id="3051431"/>
    <lineage>
        <taxon>Bacteria</taxon>
        <taxon>Bacillati</taxon>
        <taxon>Bacillota</taxon>
        <taxon>Bacilli</taxon>
        <taxon>Bacillales</taxon>
        <taxon>Bacillaceae</taxon>
        <taxon>Aquibacillus</taxon>
    </lineage>
</organism>
<dbReference type="Gene3D" id="1.10.1040.10">
    <property type="entry name" value="N-(1-d-carboxylethyl)-l-norvaline Dehydrogenase, domain 2"/>
    <property type="match status" value="1"/>
</dbReference>
<dbReference type="Gene3D" id="3.40.50.720">
    <property type="entry name" value="NAD(P)-binding Rossmann-like Domain"/>
    <property type="match status" value="1"/>
</dbReference>
<gene>
    <name evidence="7" type="ORF">QQS35_02245</name>
</gene>
<dbReference type="GO" id="GO:0008677">
    <property type="term" value="F:2-dehydropantoate 2-reductase activity"/>
    <property type="evidence" value="ECO:0007669"/>
    <property type="project" value="UniProtKB-EC"/>
</dbReference>
<keyword evidence="2 4" id="KW-0521">NADP</keyword>
<evidence type="ECO:0000259" key="5">
    <source>
        <dbReference type="Pfam" id="PF02558"/>
    </source>
</evidence>
<dbReference type="SUPFAM" id="SSF51735">
    <property type="entry name" value="NAD(P)-binding Rossmann-fold domains"/>
    <property type="match status" value="1"/>
</dbReference>
<dbReference type="SUPFAM" id="SSF48179">
    <property type="entry name" value="6-phosphogluconate dehydrogenase C-terminal domain-like"/>
    <property type="match status" value="1"/>
</dbReference>
<reference evidence="7 8" key="1">
    <citation type="submission" date="2023-06" db="EMBL/GenBank/DDBJ databases">
        <title>Aquibacillus rhizosphaerae LR5S19.</title>
        <authorList>
            <person name="Sun J.-Q."/>
        </authorList>
    </citation>
    <scope>NUCLEOTIDE SEQUENCE [LARGE SCALE GENOMIC DNA]</scope>
    <source>
        <strain evidence="7 8">LR5S19</strain>
    </source>
</reference>
<dbReference type="EC" id="1.1.1.169" evidence="4"/>
<dbReference type="InterPro" id="IPR051402">
    <property type="entry name" value="KPR-Related"/>
</dbReference>
<comment type="catalytic activity">
    <reaction evidence="4">
        <text>(R)-pantoate + NADP(+) = 2-dehydropantoate + NADPH + H(+)</text>
        <dbReference type="Rhea" id="RHEA:16233"/>
        <dbReference type="ChEBI" id="CHEBI:11561"/>
        <dbReference type="ChEBI" id="CHEBI:15378"/>
        <dbReference type="ChEBI" id="CHEBI:15980"/>
        <dbReference type="ChEBI" id="CHEBI:57783"/>
        <dbReference type="ChEBI" id="CHEBI:58349"/>
        <dbReference type="EC" id="1.1.1.169"/>
    </reaction>
</comment>
<dbReference type="Pfam" id="PF02558">
    <property type="entry name" value="ApbA"/>
    <property type="match status" value="1"/>
</dbReference>
<keyword evidence="4" id="KW-0566">Pantothenate biosynthesis</keyword>
<keyword evidence="3 4" id="KW-0560">Oxidoreductase</keyword>
<evidence type="ECO:0000256" key="3">
    <source>
        <dbReference type="ARBA" id="ARBA00023002"/>
    </source>
</evidence>
<keyword evidence="8" id="KW-1185">Reference proteome</keyword>
<evidence type="ECO:0000256" key="1">
    <source>
        <dbReference type="ARBA" id="ARBA00007870"/>
    </source>
</evidence>
<dbReference type="InterPro" id="IPR013328">
    <property type="entry name" value="6PGD_dom2"/>
</dbReference>
<dbReference type="PANTHER" id="PTHR21708">
    <property type="entry name" value="PROBABLE 2-DEHYDROPANTOATE 2-REDUCTASE"/>
    <property type="match status" value="1"/>
</dbReference>
<evidence type="ECO:0000256" key="4">
    <source>
        <dbReference type="RuleBase" id="RU362068"/>
    </source>
</evidence>
<comment type="function">
    <text evidence="4">Catalyzes the NADPH-dependent reduction of ketopantoate into pantoic acid.</text>
</comment>
<dbReference type="PANTHER" id="PTHR21708:SF26">
    <property type="entry name" value="2-DEHYDROPANTOATE 2-REDUCTASE"/>
    <property type="match status" value="1"/>
</dbReference>
<feature type="domain" description="Ketopantoate reductase C-terminal" evidence="6">
    <location>
        <begin position="178"/>
        <end position="300"/>
    </location>
</feature>
<dbReference type="RefSeq" id="WP_285930137.1">
    <property type="nucleotide sequence ID" value="NZ_JASTZU010000012.1"/>
</dbReference>